<dbReference type="AlphaFoldDB" id="A0A485K9J7"/>
<evidence type="ECO:0000256" key="8">
    <source>
        <dbReference type="ARBA" id="ARBA00044478"/>
    </source>
</evidence>
<evidence type="ECO:0000256" key="7">
    <source>
        <dbReference type="ARBA" id="ARBA00044465"/>
    </source>
</evidence>
<feature type="binding site" evidence="9">
    <location>
        <position position="118"/>
    </location>
    <ligand>
        <name>Mg(2+)</name>
        <dbReference type="ChEBI" id="CHEBI:18420"/>
        <label>1</label>
        <note>catalytic</note>
    </ligand>
</feature>
<comment type="cofactor">
    <cofactor evidence="1 9">
        <name>Mg(2+)</name>
        <dbReference type="ChEBI" id="CHEBI:18420"/>
    </cofactor>
</comment>
<dbReference type="Proteomes" id="UP000332933">
    <property type="component" value="Unassembled WGS sequence"/>
</dbReference>
<dbReference type="GO" id="GO:0004441">
    <property type="term" value="F:inositol-1,4-bisphosphate 1-phosphatase activity"/>
    <property type="evidence" value="ECO:0007669"/>
    <property type="project" value="UniProtKB-EC"/>
</dbReference>
<dbReference type="PROSITE" id="PS00629">
    <property type="entry name" value="IMP_1"/>
    <property type="match status" value="1"/>
</dbReference>
<evidence type="ECO:0000256" key="5">
    <source>
        <dbReference type="ARBA" id="ARBA00022801"/>
    </source>
</evidence>
<dbReference type="EMBL" id="VJMH01000229">
    <property type="protein sequence ID" value="KAF0717628.1"/>
    <property type="molecule type" value="Genomic_DNA"/>
</dbReference>
<organism evidence="11 12">
    <name type="scientific">Aphanomyces stellatus</name>
    <dbReference type="NCBI Taxonomy" id="120398"/>
    <lineage>
        <taxon>Eukaryota</taxon>
        <taxon>Sar</taxon>
        <taxon>Stramenopiles</taxon>
        <taxon>Oomycota</taxon>
        <taxon>Saprolegniomycetes</taxon>
        <taxon>Saprolegniales</taxon>
        <taxon>Verrucalvaceae</taxon>
        <taxon>Aphanomyces</taxon>
    </lineage>
</organism>
<accession>A0A485K9J7</accession>
<reference evidence="10" key="2">
    <citation type="submission" date="2019-06" db="EMBL/GenBank/DDBJ databases">
        <title>Genomics analysis of Aphanomyces spp. identifies a new class of oomycete effector associated with host adaptation.</title>
        <authorList>
            <person name="Gaulin E."/>
        </authorList>
    </citation>
    <scope>NUCLEOTIDE SEQUENCE</scope>
    <source>
        <strain evidence="10">CBS 578.67</strain>
    </source>
</reference>
<keyword evidence="5" id="KW-0378">Hydrolase</keyword>
<evidence type="ECO:0000256" key="2">
    <source>
        <dbReference type="ARBA" id="ARBA00009759"/>
    </source>
</evidence>
<dbReference type="SUPFAM" id="SSF56655">
    <property type="entry name" value="Carbohydrate phosphatase"/>
    <property type="match status" value="1"/>
</dbReference>
<evidence type="ECO:0000256" key="6">
    <source>
        <dbReference type="ARBA" id="ARBA00022842"/>
    </source>
</evidence>
<sequence length="313" mass="33565">MMVDVIEILSALVHLGAFAGQVIREVVDSGESLRTISKADTAFDPQTIADTRAQQRIVESLRRHFGSTLTIVGEEGQLDVPADEDVLAPLPPSALLMAAFAPLAVAIEDVAVWIDPLDGTRKFTEKVYDDVSVLLGISVRGRPIAGVMHQPFLGPFGTTYFGGPAIDGVVVCVLPSAEASSWQFTPVARPSTMPRPRLLVGISETPCDLVDAVLPSLNMDILVKGSTGILLLDVLLGRCDVYLRLVHRTKRWDTCVGEAFVTVFGGRVTDRHGHLYVYDPAADYENLQGVVASLDSATGHAVVALVNDPAKAR</sequence>
<dbReference type="PANTHER" id="PTHR43028">
    <property type="entry name" value="3'(2'),5'-BISPHOSPHATE NUCLEOTIDASE 1"/>
    <property type="match status" value="1"/>
</dbReference>
<evidence type="ECO:0000313" key="12">
    <source>
        <dbReference type="Proteomes" id="UP000332933"/>
    </source>
</evidence>
<dbReference type="InterPro" id="IPR020583">
    <property type="entry name" value="Inositol_monoP_metal-BS"/>
</dbReference>
<evidence type="ECO:0000256" key="4">
    <source>
        <dbReference type="ARBA" id="ARBA00022723"/>
    </source>
</evidence>
<evidence type="ECO:0000313" key="11">
    <source>
        <dbReference type="EMBL" id="VFT79394.1"/>
    </source>
</evidence>
<dbReference type="GO" id="GO:0005737">
    <property type="term" value="C:cytoplasm"/>
    <property type="evidence" value="ECO:0007669"/>
    <property type="project" value="UniProtKB-ARBA"/>
</dbReference>
<proteinExistence type="inferred from homology"/>
<comment type="catalytic activity">
    <reaction evidence="7">
        <text>1D-myo-inositol 1,3,4-trisphosphate + H2O = 1D-myo-inositol 3,4-bisphosphate + phosphate</text>
        <dbReference type="Rhea" id="RHEA:70319"/>
        <dbReference type="ChEBI" id="CHEBI:15377"/>
        <dbReference type="ChEBI" id="CHEBI:43474"/>
        <dbReference type="ChEBI" id="CHEBI:58414"/>
        <dbReference type="ChEBI" id="CHEBI:83241"/>
    </reaction>
    <physiologicalReaction direction="left-to-right" evidence="7">
        <dbReference type="Rhea" id="RHEA:70320"/>
    </physiologicalReaction>
</comment>
<dbReference type="FunFam" id="3.30.540.10:FF:000012">
    <property type="entry name" value="Blast:Putative inositol monophosphatase 3"/>
    <property type="match status" value="1"/>
</dbReference>
<dbReference type="InterPro" id="IPR000760">
    <property type="entry name" value="Inositol_monophosphatase-like"/>
</dbReference>
<evidence type="ECO:0000256" key="9">
    <source>
        <dbReference type="PIRSR" id="PIRSR600760-2"/>
    </source>
</evidence>
<feature type="binding site" evidence="9">
    <location>
        <position position="74"/>
    </location>
    <ligand>
        <name>Mg(2+)</name>
        <dbReference type="ChEBI" id="CHEBI:18420"/>
        <label>1</label>
        <note>catalytic</note>
    </ligand>
</feature>
<comment type="catalytic activity">
    <reaction evidence="8">
        <text>1D-myo-inositol 1,4-bisphosphate + H2O = 1D-myo-inositol 4-phosphate + phosphate</text>
        <dbReference type="Rhea" id="RHEA:15553"/>
        <dbReference type="ChEBI" id="CHEBI:15377"/>
        <dbReference type="ChEBI" id="CHEBI:43474"/>
        <dbReference type="ChEBI" id="CHEBI:58282"/>
        <dbReference type="ChEBI" id="CHEBI:58469"/>
        <dbReference type="EC" id="3.1.3.57"/>
    </reaction>
    <physiologicalReaction direction="left-to-right" evidence="8">
        <dbReference type="Rhea" id="RHEA:15554"/>
    </physiologicalReaction>
</comment>
<dbReference type="GO" id="GO:0046872">
    <property type="term" value="F:metal ion binding"/>
    <property type="evidence" value="ECO:0007669"/>
    <property type="project" value="UniProtKB-KW"/>
</dbReference>
<keyword evidence="6 9" id="KW-0460">Magnesium</keyword>
<keyword evidence="4 9" id="KW-0479">Metal-binding</keyword>
<dbReference type="Gene3D" id="3.40.190.80">
    <property type="match status" value="1"/>
</dbReference>
<reference evidence="11 12" key="1">
    <citation type="submission" date="2019-03" db="EMBL/GenBank/DDBJ databases">
        <authorList>
            <person name="Gaulin E."/>
            <person name="Dumas B."/>
        </authorList>
    </citation>
    <scope>NUCLEOTIDE SEQUENCE [LARGE SCALE GENOMIC DNA]</scope>
    <source>
        <strain evidence="11">CBS 568.67</strain>
    </source>
</reference>
<keyword evidence="3" id="KW-0452">Lithium</keyword>
<name>A0A485K9J7_9STRA</name>
<protein>
    <submittedName>
        <fullName evidence="11">Aste57867_2191 protein</fullName>
    </submittedName>
</protein>
<feature type="binding site" evidence="9">
    <location>
        <position position="253"/>
    </location>
    <ligand>
        <name>Mg(2+)</name>
        <dbReference type="ChEBI" id="CHEBI:18420"/>
        <label>1</label>
        <note>catalytic</note>
    </ligand>
</feature>
<feature type="binding site" evidence="9">
    <location>
        <position position="115"/>
    </location>
    <ligand>
        <name>Mg(2+)</name>
        <dbReference type="ChEBI" id="CHEBI:18420"/>
        <label>1</label>
        <note>catalytic</note>
    </ligand>
</feature>
<dbReference type="EMBL" id="CAADRA010000229">
    <property type="protein sequence ID" value="VFT79394.1"/>
    <property type="molecule type" value="Genomic_DNA"/>
</dbReference>
<evidence type="ECO:0000313" key="10">
    <source>
        <dbReference type="EMBL" id="KAF0717628.1"/>
    </source>
</evidence>
<feature type="binding site" evidence="9">
    <location>
        <position position="117"/>
    </location>
    <ligand>
        <name>Mg(2+)</name>
        <dbReference type="ChEBI" id="CHEBI:18420"/>
        <label>1</label>
        <note>catalytic</note>
    </ligand>
</feature>
<keyword evidence="12" id="KW-1185">Reference proteome</keyword>
<dbReference type="Pfam" id="PF00459">
    <property type="entry name" value="Inositol_P"/>
    <property type="match status" value="1"/>
</dbReference>
<evidence type="ECO:0000256" key="1">
    <source>
        <dbReference type="ARBA" id="ARBA00001946"/>
    </source>
</evidence>
<evidence type="ECO:0000256" key="3">
    <source>
        <dbReference type="ARBA" id="ARBA00022671"/>
    </source>
</evidence>
<dbReference type="InterPro" id="IPR050725">
    <property type="entry name" value="CysQ/Inositol_MonoPase"/>
</dbReference>
<dbReference type="Gene3D" id="3.30.540.10">
    <property type="entry name" value="Fructose-1,6-Bisphosphatase, subunit A, domain 1"/>
    <property type="match status" value="1"/>
</dbReference>
<dbReference type="OrthoDB" id="10254945at2759"/>
<gene>
    <name evidence="11" type="primary">Aste57867_2191</name>
    <name evidence="10" type="ORF">As57867_002186</name>
    <name evidence="11" type="ORF">ASTE57867_2191</name>
</gene>
<comment type="similarity">
    <text evidence="2">Belongs to the inositol monophosphatase superfamily.</text>
</comment>
<dbReference type="PANTHER" id="PTHR43028:SF5">
    <property type="entry name" value="3'(2'),5'-BISPHOSPHATE NUCLEOTIDASE 1"/>
    <property type="match status" value="1"/>
</dbReference>